<dbReference type="NCBIfam" id="TIGR04000">
    <property type="entry name" value="thiol_BshB2"/>
    <property type="match status" value="1"/>
</dbReference>
<gene>
    <name evidence="2" type="ORF">JOC83_000832</name>
</gene>
<dbReference type="PANTHER" id="PTHR12993">
    <property type="entry name" value="N-ACETYLGLUCOSAMINYL-PHOSPHATIDYLINOSITOL DE-N-ACETYLASE-RELATED"/>
    <property type="match status" value="1"/>
</dbReference>
<dbReference type="InterPro" id="IPR003737">
    <property type="entry name" value="GlcNAc_PI_deacetylase-related"/>
</dbReference>
<protein>
    <submittedName>
        <fullName evidence="2">Bacillithiol biosynthesis deacetylase BshB2</fullName>
    </submittedName>
</protein>
<accession>A0ABS2QRD6</accession>
<dbReference type="RefSeq" id="WP_205184175.1">
    <property type="nucleotide sequence ID" value="NZ_JAFBFC010000001.1"/>
</dbReference>
<proteinExistence type="predicted"/>
<comment type="cofactor">
    <cofactor evidence="1">
        <name>Zn(2+)</name>
        <dbReference type="ChEBI" id="CHEBI:29105"/>
    </cofactor>
</comment>
<keyword evidence="3" id="KW-1185">Reference proteome</keyword>
<dbReference type="Pfam" id="PF02585">
    <property type="entry name" value="PIG-L"/>
    <property type="match status" value="1"/>
</dbReference>
<dbReference type="InterPro" id="IPR023841">
    <property type="entry name" value="BshB2"/>
</dbReference>
<organism evidence="2 3">
    <name type="scientific">Priestia iocasae</name>
    <dbReference type="NCBI Taxonomy" id="2291674"/>
    <lineage>
        <taxon>Bacteria</taxon>
        <taxon>Bacillati</taxon>
        <taxon>Bacillota</taxon>
        <taxon>Bacilli</taxon>
        <taxon>Bacillales</taxon>
        <taxon>Bacillaceae</taxon>
        <taxon>Priestia</taxon>
    </lineage>
</organism>
<sequence>MEGHVLVVFPHPDDEAFGAAGTIALARKKGTSVTYACGTLGEMGRNMGRPLFANRETLPQIRKKELQDVCQVLDIEDLRMLGLRDKTLEFLNVEEFADQIGAIIDEVKPTYIITHYPGFAVHPDHNATGAATLRAVERMPVDKRPVVLCHAFSNDRLEHIGEPDVVIDIREVRDIKIQALKAHRSQTEGMLGTVDLTKIEGNPFMTRLLEKEEFWTYKWDGQ</sequence>
<dbReference type="Gene3D" id="3.40.50.10320">
    <property type="entry name" value="LmbE-like"/>
    <property type="match status" value="1"/>
</dbReference>
<dbReference type="Proteomes" id="UP000809829">
    <property type="component" value="Unassembled WGS sequence"/>
</dbReference>
<evidence type="ECO:0000313" key="2">
    <source>
        <dbReference type="EMBL" id="MBM7702006.1"/>
    </source>
</evidence>
<dbReference type="EMBL" id="JAFBFC010000001">
    <property type="protein sequence ID" value="MBM7702006.1"/>
    <property type="molecule type" value="Genomic_DNA"/>
</dbReference>
<evidence type="ECO:0000313" key="3">
    <source>
        <dbReference type="Proteomes" id="UP000809829"/>
    </source>
</evidence>
<name>A0ABS2QRD6_9BACI</name>
<dbReference type="PANTHER" id="PTHR12993:SF27">
    <property type="entry name" value="N-ACETYL-ALPHA-D-GLUCOSAMINYL L-MALATE DEACETYLASE 2-RELATED"/>
    <property type="match status" value="1"/>
</dbReference>
<comment type="caution">
    <text evidence="2">The sequence shown here is derived from an EMBL/GenBank/DDBJ whole genome shotgun (WGS) entry which is preliminary data.</text>
</comment>
<dbReference type="SUPFAM" id="SSF102588">
    <property type="entry name" value="LmbE-like"/>
    <property type="match status" value="1"/>
</dbReference>
<reference evidence="2 3" key="1">
    <citation type="submission" date="2021-01" db="EMBL/GenBank/DDBJ databases">
        <title>Genomic Encyclopedia of Type Strains, Phase IV (KMG-IV): sequencing the most valuable type-strain genomes for metagenomic binning, comparative biology and taxonomic classification.</title>
        <authorList>
            <person name="Goeker M."/>
        </authorList>
    </citation>
    <scope>NUCLEOTIDE SEQUENCE [LARGE SCALE GENOMIC DNA]</scope>
    <source>
        <strain evidence="2 3">DSM 104297</strain>
    </source>
</reference>
<dbReference type="InterPro" id="IPR024078">
    <property type="entry name" value="LmbE-like_dom_sf"/>
</dbReference>
<evidence type="ECO:0000256" key="1">
    <source>
        <dbReference type="ARBA" id="ARBA00001947"/>
    </source>
</evidence>